<name>A0A6P0UWP2_9FLAO</name>
<comment type="caution">
    <text evidence="2">The sequence shown here is derived from an EMBL/GenBank/DDBJ whole genome shotgun (WGS) entry which is preliminary data.</text>
</comment>
<keyword evidence="1" id="KW-0472">Membrane</keyword>
<dbReference type="RefSeq" id="WP_163608134.1">
    <property type="nucleotide sequence ID" value="NZ_JAABOO010000003.1"/>
</dbReference>
<reference evidence="2 3" key="1">
    <citation type="submission" date="2020-01" db="EMBL/GenBank/DDBJ databases">
        <title>Leptobacterium flavescens.</title>
        <authorList>
            <person name="Wang G."/>
        </authorList>
    </citation>
    <scope>NUCLEOTIDE SEQUENCE [LARGE SCALE GENOMIC DNA]</scope>
    <source>
        <strain evidence="2 3">KCTC 22160</strain>
    </source>
</reference>
<proteinExistence type="predicted"/>
<keyword evidence="1" id="KW-1133">Transmembrane helix</keyword>
<evidence type="ECO:0000256" key="1">
    <source>
        <dbReference type="SAM" id="Phobius"/>
    </source>
</evidence>
<accession>A0A6P0UWP2</accession>
<organism evidence="2 3">
    <name type="scientific">Leptobacterium flavescens</name>
    <dbReference type="NCBI Taxonomy" id="472055"/>
    <lineage>
        <taxon>Bacteria</taxon>
        <taxon>Pseudomonadati</taxon>
        <taxon>Bacteroidota</taxon>
        <taxon>Flavobacteriia</taxon>
        <taxon>Flavobacteriales</taxon>
        <taxon>Flavobacteriaceae</taxon>
        <taxon>Leptobacterium</taxon>
    </lineage>
</organism>
<evidence type="ECO:0000313" key="3">
    <source>
        <dbReference type="Proteomes" id="UP000468581"/>
    </source>
</evidence>
<dbReference type="SUPFAM" id="SSF46894">
    <property type="entry name" value="C-terminal effector domain of the bipartite response regulators"/>
    <property type="match status" value="1"/>
</dbReference>
<dbReference type="Gene3D" id="2.60.120.260">
    <property type="entry name" value="Galactose-binding domain-like"/>
    <property type="match status" value="1"/>
</dbReference>
<dbReference type="GO" id="GO:0006355">
    <property type="term" value="P:regulation of DNA-templated transcription"/>
    <property type="evidence" value="ECO:0007669"/>
    <property type="project" value="InterPro"/>
</dbReference>
<evidence type="ECO:0000313" key="2">
    <source>
        <dbReference type="EMBL" id="NER14856.1"/>
    </source>
</evidence>
<keyword evidence="1" id="KW-0812">Transmembrane</keyword>
<sequence length="428" mass="49785">MIKHTLILFVLAFYFQGNISIIYGQQKIIGEGDEWMYNDTDSIPHINWVTSSPKDEKWKTGISPFGYGDEHIETIISYGGDPDNKHVSKYFKKTFSMENPFQFLAYELKVQRDDGIVVYLNGREVWRNNMPEGEINYNTTASHLVLDRNEKVFVTKILLPEDFVYGLNTLSISVHQAQRASTDCLFNLELIGNNSPEMLPLLLKEHSIKNIELSARIKEVKYKMEIEERDLRLDLAERAKREVKIASYIISAILIITLSLFLLVCTNGKKREKRLAQDILDLKNKVSNKDQELMSLSLNSLNNQQYLKELKLDLEKGTSGDLPSIKAKLSKISSQLEYQLEYDDDWENLKKHFSAVHTGFFDKIYQLHPSLTEAELRHCVFIKLHMQTKEIARILHIDPRSVQTSRYRIKKKLALDENTDLREYLKKF</sequence>
<keyword evidence="3" id="KW-1185">Reference proteome</keyword>
<protein>
    <recommendedName>
        <fullName evidence="4">HTH luxR-type domain-containing protein</fullName>
    </recommendedName>
</protein>
<dbReference type="InterPro" id="IPR016032">
    <property type="entry name" value="Sig_transdc_resp-reg_C-effctor"/>
</dbReference>
<gene>
    <name evidence="2" type="ORF">GWK08_15475</name>
</gene>
<dbReference type="InterPro" id="IPR036388">
    <property type="entry name" value="WH-like_DNA-bd_sf"/>
</dbReference>
<dbReference type="Proteomes" id="UP000468581">
    <property type="component" value="Unassembled WGS sequence"/>
</dbReference>
<dbReference type="Gene3D" id="1.10.10.10">
    <property type="entry name" value="Winged helix-like DNA-binding domain superfamily/Winged helix DNA-binding domain"/>
    <property type="match status" value="1"/>
</dbReference>
<evidence type="ECO:0008006" key="4">
    <source>
        <dbReference type="Google" id="ProtNLM"/>
    </source>
</evidence>
<dbReference type="EMBL" id="JAABOO010000003">
    <property type="protein sequence ID" value="NER14856.1"/>
    <property type="molecule type" value="Genomic_DNA"/>
</dbReference>
<feature type="transmembrane region" description="Helical" evidence="1">
    <location>
        <begin position="245"/>
        <end position="265"/>
    </location>
</feature>
<dbReference type="AlphaFoldDB" id="A0A6P0UWP2"/>
<dbReference type="GO" id="GO:0003677">
    <property type="term" value="F:DNA binding"/>
    <property type="evidence" value="ECO:0007669"/>
    <property type="project" value="InterPro"/>
</dbReference>